<protein>
    <submittedName>
        <fullName evidence="2">Os03g0687000 protein</fullName>
    </submittedName>
</protein>
<feature type="non-terminal residue" evidence="2">
    <location>
        <position position="1"/>
    </location>
</feature>
<reference evidence="3" key="2">
    <citation type="journal article" date="2008" name="Nucleic Acids Res.">
        <title>The rice annotation project database (RAP-DB): 2008 update.</title>
        <authorList>
            <consortium name="The rice annotation project (RAP)"/>
        </authorList>
    </citation>
    <scope>GENOME REANNOTATION</scope>
    <source>
        <strain evidence="3">cv. Nipponbare</strain>
    </source>
</reference>
<gene>
    <name evidence="2" type="ordered locus">Os03g0687000</name>
</gene>
<feature type="region of interest" description="Disordered" evidence="1">
    <location>
        <begin position="427"/>
        <end position="499"/>
    </location>
</feature>
<feature type="region of interest" description="Disordered" evidence="1">
    <location>
        <begin position="33"/>
        <end position="140"/>
    </location>
</feature>
<feature type="compositionally biased region" description="Low complexity" evidence="1">
    <location>
        <begin position="301"/>
        <end position="317"/>
    </location>
</feature>
<feature type="compositionally biased region" description="Basic and acidic residues" evidence="1">
    <location>
        <begin position="42"/>
        <end position="58"/>
    </location>
</feature>
<evidence type="ECO:0000313" key="3">
    <source>
        <dbReference type="Proteomes" id="UP000000763"/>
    </source>
</evidence>
<dbReference type="Proteomes" id="UP000000763">
    <property type="component" value="Chromosome 3"/>
</dbReference>
<feature type="compositionally biased region" description="Basic residues" evidence="1">
    <location>
        <begin position="252"/>
        <end position="295"/>
    </location>
</feature>
<accession>C7J001</accession>
<name>C7J001_ORYSJ</name>
<evidence type="ECO:0000256" key="1">
    <source>
        <dbReference type="SAM" id="MobiDB-lite"/>
    </source>
</evidence>
<sequence length="618" mass="68548">ILSLCLLPRVGRFASTGGEQRWWLVREDARRRRRRRRRRRGGRPEAEEHGRRQAGERRRQARPQVPRLEGHALHHRERDVREAGDAGDVGEPAGVPDAGVPHAERGRGDAAQRPQRHHQPRPHHRRLPLRRLPRPLPRPRHRLRRLPHRHVLADDDGRRGRAAPGGVRGGGDVLEGDVGAVRGAVHVVRVPGAGVGGDPAVQHAVRRRPVRPPHGVRQARHQQLLQLVLLHLHLRHARLRHRHHLRPEQRQLAHRPRHPHRAHAPRLRPLLHGHQALRPRHPRGLPLHQHRPGVRRRGEEAVAQAAQGPQAGPVRPAAHQRHRHQAGAHGPVPVPRQGGHRVRPRRRARRGRRAVEPVEAVQRAAGGGGEVPHPHRARLVHGDHLLRRRRAAVDLRGVVRAAVRPTPRPELPDPRGVVHGVRHAGADAVDPHLRPPPRAAPPQGHGQGRGPHPPAAAGDRDRAVDGGDGDVGRGGGPEAAHRADAADAGDDHHRGRHLGHVQPVDGAAAHGAGALGGVQPHQPDRVLLQGDPGAHAERGRRARLLQPGAGELPQWVPRHHRAPDHRRREQLAGAGPQQGEARPLLLDDRRHRHLQHHLLHDLRQVVQVQGGSRQLRCK</sequence>
<dbReference type="EMBL" id="AP008209">
    <property type="protein sequence ID" value="BAH92320.1"/>
    <property type="molecule type" value="Genomic_DNA"/>
</dbReference>
<feature type="compositionally biased region" description="Basic and acidic residues" evidence="1">
    <location>
        <begin position="479"/>
        <end position="493"/>
    </location>
</feature>
<evidence type="ECO:0000313" key="2">
    <source>
        <dbReference type="EMBL" id="BAH92320.1"/>
    </source>
</evidence>
<feature type="region of interest" description="Disordered" evidence="1">
    <location>
        <begin position="245"/>
        <end position="376"/>
    </location>
</feature>
<feature type="region of interest" description="Disordered" evidence="1">
    <location>
        <begin position="553"/>
        <end position="581"/>
    </location>
</feature>
<organism evidence="2 3">
    <name type="scientific">Oryza sativa subsp. japonica</name>
    <name type="common">Rice</name>
    <dbReference type="NCBI Taxonomy" id="39947"/>
    <lineage>
        <taxon>Eukaryota</taxon>
        <taxon>Viridiplantae</taxon>
        <taxon>Streptophyta</taxon>
        <taxon>Embryophyta</taxon>
        <taxon>Tracheophyta</taxon>
        <taxon>Spermatophyta</taxon>
        <taxon>Magnoliopsida</taxon>
        <taxon>Liliopsida</taxon>
        <taxon>Poales</taxon>
        <taxon>Poaceae</taxon>
        <taxon>BOP clade</taxon>
        <taxon>Oryzoideae</taxon>
        <taxon>Oryzeae</taxon>
        <taxon>Oryzinae</taxon>
        <taxon>Oryza</taxon>
        <taxon>Oryza sativa</taxon>
    </lineage>
</organism>
<dbReference type="KEGG" id="dosa:Os03g0687000"/>
<proteinExistence type="predicted"/>
<feature type="compositionally biased region" description="Basic and acidic residues" evidence="1">
    <location>
        <begin position="68"/>
        <end position="84"/>
    </location>
</feature>
<feature type="compositionally biased region" description="Basic residues" evidence="1">
    <location>
        <begin position="114"/>
        <end position="140"/>
    </location>
</feature>
<dbReference type="AlphaFoldDB" id="C7J001"/>
<reference evidence="2 3" key="1">
    <citation type="journal article" date="2005" name="Nature">
        <title>The map-based sequence of the rice genome.</title>
        <authorList>
            <consortium name="International rice genome sequencing project (IRGSP)"/>
            <person name="Matsumoto T."/>
            <person name="Wu J."/>
            <person name="Kanamori H."/>
            <person name="Katayose Y."/>
            <person name="Fujisawa M."/>
            <person name="Namiki N."/>
            <person name="Mizuno H."/>
            <person name="Yamamoto K."/>
            <person name="Antonio B.A."/>
            <person name="Baba T."/>
            <person name="Sakata K."/>
            <person name="Nagamura Y."/>
            <person name="Aoki H."/>
            <person name="Arikawa K."/>
            <person name="Arita K."/>
            <person name="Bito T."/>
            <person name="Chiden Y."/>
            <person name="Fujitsuka N."/>
            <person name="Fukunaka R."/>
            <person name="Hamada M."/>
            <person name="Harada C."/>
            <person name="Hayashi A."/>
            <person name="Hijishita S."/>
            <person name="Honda M."/>
            <person name="Hosokawa S."/>
            <person name="Ichikawa Y."/>
            <person name="Idonuma A."/>
            <person name="Iijima M."/>
            <person name="Ikeda M."/>
            <person name="Ikeno M."/>
            <person name="Ito K."/>
            <person name="Ito S."/>
            <person name="Ito T."/>
            <person name="Ito Y."/>
            <person name="Ito Y."/>
            <person name="Iwabuchi A."/>
            <person name="Kamiya K."/>
            <person name="Karasawa W."/>
            <person name="Kurita K."/>
            <person name="Katagiri S."/>
            <person name="Kikuta A."/>
            <person name="Kobayashi H."/>
            <person name="Kobayashi N."/>
            <person name="Machita K."/>
            <person name="Maehara T."/>
            <person name="Masukawa M."/>
            <person name="Mizubayashi T."/>
            <person name="Mukai Y."/>
            <person name="Nagasaki H."/>
            <person name="Nagata Y."/>
            <person name="Naito S."/>
            <person name="Nakashima M."/>
            <person name="Nakama Y."/>
            <person name="Nakamichi Y."/>
            <person name="Nakamura M."/>
            <person name="Meguro A."/>
            <person name="Negishi M."/>
            <person name="Ohta I."/>
            <person name="Ohta T."/>
            <person name="Okamoto M."/>
            <person name="Ono N."/>
            <person name="Saji S."/>
            <person name="Sakaguchi M."/>
            <person name="Sakai K."/>
            <person name="Shibata M."/>
            <person name="Shimokawa T."/>
            <person name="Song J."/>
            <person name="Takazaki Y."/>
            <person name="Terasawa K."/>
            <person name="Tsugane M."/>
            <person name="Tsuji K."/>
            <person name="Ueda S."/>
            <person name="Waki K."/>
            <person name="Yamagata H."/>
            <person name="Yamamoto M."/>
            <person name="Yamamoto S."/>
            <person name="Yamane H."/>
            <person name="Yoshiki S."/>
            <person name="Yoshihara R."/>
            <person name="Yukawa K."/>
            <person name="Zhong H."/>
            <person name="Yano M."/>
            <person name="Yuan Q."/>
            <person name="Ouyang S."/>
            <person name="Liu J."/>
            <person name="Jones K.M."/>
            <person name="Gansberger K."/>
            <person name="Moffat K."/>
            <person name="Hill J."/>
            <person name="Bera J."/>
            <person name="Fadrosh D."/>
            <person name="Jin S."/>
            <person name="Johri S."/>
            <person name="Kim M."/>
            <person name="Overton L."/>
            <person name="Reardon M."/>
            <person name="Tsitrin T."/>
            <person name="Vuong H."/>
            <person name="Weaver B."/>
            <person name="Ciecko A."/>
            <person name="Tallon L."/>
            <person name="Jackson J."/>
            <person name="Pai G."/>
            <person name="Aken S.V."/>
            <person name="Utterback T."/>
            <person name="Reidmuller S."/>
            <person name="Feldblyum T."/>
            <person name="Hsiao J."/>
            <person name="Zismann V."/>
            <person name="Iobst S."/>
            <person name="de Vazeille A.R."/>
            <person name="Buell C.R."/>
            <person name="Ying K."/>
            <person name="Li Y."/>
            <person name="Lu T."/>
            <person name="Huang Y."/>
            <person name="Zhao Q."/>
            <person name="Feng Q."/>
            <person name="Zhang L."/>
            <person name="Zhu J."/>
            <person name="Weng Q."/>
            <person name="Mu J."/>
            <person name="Lu Y."/>
            <person name="Fan D."/>
            <person name="Liu Y."/>
            <person name="Guan J."/>
            <person name="Zhang Y."/>
            <person name="Yu S."/>
            <person name="Liu X."/>
            <person name="Zhang Y."/>
            <person name="Hong G."/>
            <person name="Han B."/>
            <person name="Choisne N."/>
            <person name="Demange N."/>
            <person name="Orjeda G."/>
            <person name="Samain S."/>
            <person name="Cattolico L."/>
            <person name="Pelletier E."/>
            <person name="Couloux A."/>
            <person name="Segurens B."/>
            <person name="Wincker P."/>
            <person name="D'Hont A."/>
            <person name="Scarpelli C."/>
            <person name="Weissenbach J."/>
            <person name="Salanoubat M."/>
            <person name="Quetier F."/>
            <person name="Yu Y."/>
            <person name="Kim H.R."/>
            <person name="Rambo T."/>
            <person name="Currie J."/>
            <person name="Collura K."/>
            <person name="Luo M."/>
            <person name="Yang T."/>
            <person name="Ammiraju J.S.S."/>
            <person name="Engler F."/>
            <person name="Soderlund C."/>
            <person name="Wing R.A."/>
            <person name="Palmer L.E."/>
            <person name="de la Bastide M."/>
            <person name="Spiegel L."/>
            <person name="Nascimento L."/>
            <person name="Zutavern T."/>
            <person name="O'Shaughnessy A."/>
            <person name="Dike S."/>
            <person name="Dedhia N."/>
            <person name="Preston R."/>
            <person name="Balija V."/>
            <person name="McCombie W.R."/>
            <person name="Chow T."/>
            <person name="Chen H."/>
            <person name="Chung M."/>
            <person name="Chen C."/>
            <person name="Shaw J."/>
            <person name="Wu H."/>
            <person name="Hsiao K."/>
            <person name="Chao Y."/>
            <person name="Chu M."/>
            <person name="Cheng C."/>
            <person name="Hour A."/>
            <person name="Lee P."/>
            <person name="Lin S."/>
            <person name="Lin Y."/>
            <person name="Liou J."/>
            <person name="Liu S."/>
            <person name="Hsing Y."/>
            <person name="Raghuvanshi S."/>
            <person name="Mohanty A."/>
            <person name="Bharti A.K."/>
            <person name="Gaur A."/>
            <person name="Gupta V."/>
            <person name="Kumar D."/>
            <person name="Ravi V."/>
            <person name="Vij S."/>
            <person name="Kapur A."/>
            <person name="Khurana P."/>
            <person name="Khurana P."/>
            <person name="Khurana J.P."/>
            <person name="Tyagi A.K."/>
            <person name="Gaikwad K."/>
            <person name="Singh A."/>
            <person name="Dalal V."/>
            <person name="Srivastava S."/>
            <person name="Dixit A."/>
            <person name="Pal A.K."/>
            <person name="Ghazi I.A."/>
            <person name="Yadav M."/>
            <person name="Pandit A."/>
            <person name="Bhargava A."/>
            <person name="Sureshbabu K."/>
            <person name="Batra K."/>
            <person name="Sharma T.R."/>
            <person name="Mohapatra T."/>
            <person name="Singh N.K."/>
            <person name="Messing J."/>
            <person name="Nelson A.B."/>
            <person name="Fuks G."/>
            <person name="Kavchok S."/>
            <person name="Keizer G."/>
            <person name="Linton E."/>
            <person name="Llaca V."/>
            <person name="Song R."/>
            <person name="Tanyolac B."/>
            <person name="Young S."/>
            <person name="Ho-Il K."/>
            <person name="Hahn J.H."/>
            <person name="Sangsakoo G."/>
            <person name="Vanavichit A."/>
            <person name="de Mattos Luiz.A.T."/>
            <person name="Zimmer P.D."/>
            <person name="Malone G."/>
            <person name="Dellagostin O."/>
            <person name="de Oliveira A.C."/>
            <person name="Bevan M."/>
            <person name="Bancroft I."/>
            <person name="Minx P."/>
            <person name="Cordum H."/>
            <person name="Wilson R."/>
            <person name="Cheng Z."/>
            <person name="Jin W."/>
            <person name="Jiang J."/>
            <person name="Leong S.A."/>
            <person name="Iwama H."/>
            <person name="Gojobori T."/>
            <person name="Itoh T."/>
            <person name="Niimura Y."/>
            <person name="Fujii Y."/>
            <person name="Habara T."/>
            <person name="Sakai H."/>
            <person name="Sato Y."/>
            <person name="Wilson G."/>
            <person name="Kumar K."/>
            <person name="McCouch S."/>
            <person name="Juretic N."/>
            <person name="Hoen D."/>
            <person name="Wright S."/>
            <person name="Bruskiewich R."/>
            <person name="Bureau T."/>
            <person name="Miyao A."/>
            <person name="Hirochika H."/>
            <person name="Nishikawa T."/>
            <person name="Kadowaki K."/>
            <person name="Sugiura M."/>
            <person name="Burr B."/>
            <person name="Sasaki T."/>
        </authorList>
    </citation>
    <scope>NUCLEOTIDE SEQUENCE [LARGE SCALE GENOMIC DNA]</scope>
    <source>
        <strain evidence="3">cv. Nipponbare</strain>
    </source>
</reference>
<feature type="compositionally biased region" description="Low complexity" evidence="1">
    <location>
        <begin position="327"/>
        <end position="337"/>
    </location>
</feature>
<feature type="compositionally biased region" description="Basic residues" evidence="1">
    <location>
        <begin position="338"/>
        <end position="352"/>
    </location>
</feature>